<keyword evidence="3" id="KW-1185">Reference proteome</keyword>
<dbReference type="GO" id="GO:0000467">
    <property type="term" value="P:exonucleolytic trimming to generate mature 3'-end of 5.8S rRNA from tricistronic rRNA transcript (SSU-rRNA, 5.8S rRNA, LSU-rRNA)"/>
    <property type="evidence" value="ECO:0007669"/>
    <property type="project" value="InterPro"/>
</dbReference>
<dbReference type="InterPro" id="IPR044876">
    <property type="entry name" value="HRDC_dom_sf"/>
</dbReference>
<dbReference type="SUPFAM" id="SSF53098">
    <property type="entry name" value="Ribonuclease H-like"/>
    <property type="match status" value="1"/>
</dbReference>
<dbReference type="InterPro" id="IPR002121">
    <property type="entry name" value="HRDC_dom"/>
</dbReference>
<dbReference type="GO" id="GO:0071051">
    <property type="term" value="P:poly(A)-dependent snoRNA 3'-end processing"/>
    <property type="evidence" value="ECO:0007669"/>
    <property type="project" value="TreeGrafter"/>
</dbReference>
<dbReference type="Proteomes" id="UP000184076">
    <property type="component" value="Unassembled WGS sequence"/>
</dbReference>
<dbReference type="PANTHER" id="PTHR12124:SF47">
    <property type="entry name" value="EXOSOME COMPONENT 10"/>
    <property type="match status" value="1"/>
</dbReference>
<dbReference type="InterPro" id="IPR002562">
    <property type="entry name" value="3'-5'_exonuclease_dom"/>
</dbReference>
<dbReference type="STRING" id="1121391.SAMN02745206_03178"/>
<dbReference type="InterPro" id="IPR036397">
    <property type="entry name" value="RNaseH_sf"/>
</dbReference>
<dbReference type="GO" id="GO:0003727">
    <property type="term" value="F:single-stranded RNA binding"/>
    <property type="evidence" value="ECO:0007669"/>
    <property type="project" value="TreeGrafter"/>
</dbReference>
<evidence type="ECO:0000313" key="2">
    <source>
        <dbReference type="EMBL" id="SHG05656.1"/>
    </source>
</evidence>
<proteinExistence type="predicted"/>
<evidence type="ECO:0000313" key="3">
    <source>
        <dbReference type="Proteomes" id="UP000184076"/>
    </source>
</evidence>
<dbReference type="InterPro" id="IPR045092">
    <property type="entry name" value="Rrp6-like"/>
</dbReference>
<dbReference type="InterPro" id="IPR012337">
    <property type="entry name" value="RNaseH-like_sf"/>
</dbReference>
<dbReference type="RefSeq" id="WP_073041211.1">
    <property type="nucleotide sequence ID" value="NZ_FQVB01000039.1"/>
</dbReference>
<dbReference type="GO" id="GO:0000175">
    <property type="term" value="F:3'-5'-RNA exonuclease activity"/>
    <property type="evidence" value="ECO:0007669"/>
    <property type="project" value="InterPro"/>
</dbReference>
<dbReference type="Gene3D" id="1.10.150.80">
    <property type="entry name" value="HRDC domain"/>
    <property type="match status" value="1"/>
</dbReference>
<dbReference type="PANTHER" id="PTHR12124">
    <property type="entry name" value="POLYMYOSITIS/SCLERODERMA AUTOANTIGEN-RELATED"/>
    <property type="match status" value="1"/>
</dbReference>
<dbReference type="SMART" id="SM00474">
    <property type="entry name" value="35EXOc"/>
    <property type="match status" value="1"/>
</dbReference>
<dbReference type="Gene3D" id="3.30.420.10">
    <property type="entry name" value="Ribonuclease H-like superfamily/Ribonuclease H"/>
    <property type="match status" value="1"/>
</dbReference>
<reference evidence="3" key="1">
    <citation type="submission" date="2016-11" db="EMBL/GenBank/DDBJ databases">
        <authorList>
            <person name="Varghese N."/>
            <person name="Submissions S."/>
        </authorList>
    </citation>
    <scope>NUCLEOTIDE SEQUENCE [LARGE SCALE GENOMIC DNA]</scope>
    <source>
        <strain evidence="3">DSM 9756</strain>
    </source>
</reference>
<dbReference type="Pfam" id="PF00570">
    <property type="entry name" value="HRDC"/>
    <property type="match status" value="1"/>
</dbReference>
<dbReference type="SUPFAM" id="SSF47819">
    <property type="entry name" value="HRDC-like"/>
    <property type="match status" value="1"/>
</dbReference>
<name>A0A1M5GPN8_9BACT</name>
<feature type="domain" description="HRDC" evidence="1">
    <location>
        <begin position="211"/>
        <end position="292"/>
    </location>
</feature>
<dbReference type="EMBL" id="FQVB01000039">
    <property type="protein sequence ID" value="SHG05656.1"/>
    <property type="molecule type" value="Genomic_DNA"/>
</dbReference>
<protein>
    <submittedName>
        <fullName evidence="2">Ribonuclease D</fullName>
    </submittedName>
</protein>
<organism evidence="2 3">
    <name type="scientific">Desulfacinum infernum DSM 9756</name>
    <dbReference type="NCBI Taxonomy" id="1121391"/>
    <lineage>
        <taxon>Bacteria</taxon>
        <taxon>Pseudomonadati</taxon>
        <taxon>Thermodesulfobacteriota</taxon>
        <taxon>Syntrophobacteria</taxon>
        <taxon>Syntrophobacterales</taxon>
        <taxon>Syntrophobacteraceae</taxon>
        <taxon>Desulfacinum</taxon>
    </lineage>
</organism>
<gene>
    <name evidence="2" type="ORF">SAMN02745206_03178</name>
</gene>
<dbReference type="GO" id="GO:0000166">
    <property type="term" value="F:nucleotide binding"/>
    <property type="evidence" value="ECO:0007669"/>
    <property type="project" value="InterPro"/>
</dbReference>
<dbReference type="Pfam" id="PF01612">
    <property type="entry name" value="DNA_pol_A_exo1"/>
    <property type="match status" value="1"/>
</dbReference>
<evidence type="ECO:0000259" key="1">
    <source>
        <dbReference type="PROSITE" id="PS50967"/>
    </source>
</evidence>
<accession>A0A1M5GPN8</accession>
<dbReference type="GO" id="GO:0071044">
    <property type="term" value="P:histone mRNA catabolic process"/>
    <property type="evidence" value="ECO:0007669"/>
    <property type="project" value="TreeGrafter"/>
</dbReference>
<dbReference type="AlphaFoldDB" id="A0A1M5GPN8"/>
<dbReference type="CDD" id="cd06142">
    <property type="entry name" value="RNaseD_exo"/>
    <property type="match status" value="1"/>
</dbReference>
<sequence length="299" mass="34755">MRPYQLIDSDEQLPELVENLLRQRHIAVDTESNGYYAYYEKVCLIQISTEDEDYILDTLALKSAHLLGEVFRSAKVEKILHAAANDIGSLKRDYGFRFRNVFDTALACKILGEKQLGLAGILETRFQVQLDKKWQRCDWGRRPLKPEQLHYARLDTHYLIPLRRQLHEELTAKGLLEQSREAFGRVCSQAPPRERFPEDGYRRIRGARSLSKEGWKVLQEVYAFRDREARRLDRAPFRVLSNEALLRLAKVRPTTLPQLDAVRGLSRTYRTGRPARRLVQTIRRAVEAAEAEELTRALP</sequence>
<dbReference type="PROSITE" id="PS50967">
    <property type="entry name" value="HRDC"/>
    <property type="match status" value="1"/>
</dbReference>
<dbReference type="InterPro" id="IPR010997">
    <property type="entry name" value="HRDC-like_sf"/>
</dbReference>